<protein>
    <submittedName>
        <fullName evidence="2">Membrane protein</fullName>
    </submittedName>
</protein>
<feature type="transmembrane region" description="Helical" evidence="1">
    <location>
        <begin position="220"/>
        <end position="244"/>
    </location>
</feature>
<keyword evidence="1" id="KW-0812">Transmembrane</keyword>
<sequence length="252" mass="28963">MFGKLVKYELKSIGKWYFILYLLTVLVSIILGMMVTTVDRQNNYEIGQSTLSALLVLIFVALLVGLSIGTIFLVINRFYKNIFGREGYLTMTLPVTEHQILLSKLLSSFICVLMNGLVLGLSFFLVALPSLVKNGDQILAAFPEISTIFRHWELYMGIVYLFLSILASILVIYLSIVVGQTFHDRRILASFVSYFLINILMGIVWNFISDLFMSWNQFDLSYLIFGSIYQLVISTIFYFIMVYLMKEHLNLQ</sequence>
<keyword evidence="1" id="KW-1133">Transmembrane helix</keyword>
<dbReference type="RefSeq" id="WP_354368490.1">
    <property type="nucleotide sequence ID" value="NZ_JBEPLN010000012.1"/>
</dbReference>
<accession>A0ABV2JES7</accession>
<evidence type="ECO:0000313" key="2">
    <source>
        <dbReference type="EMBL" id="MET3634269.1"/>
    </source>
</evidence>
<keyword evidence="1" id="KW-0472">Membrane</keyword>
<organism evidence="2 3">
    <name type="scientific">Streptococcus porcorum</name>
    <dbReference type="NCBI Taxonomy" id="701526"/>
    <lineage>
        <taxon>Bacteria</taxon>
        <taxon>Bacillati</taxon>
        <taxon>Bacillota</taxon>
        <taxon>Bacilli</taxon>
        <taxon>Lactobacillales</taxon>
        <taxon>Streptococcaceae</taxon>
        <taxon>Streptococcus</taxon>
    </lineage>
</organism>
<proteinExistence type="predicted"/>
<feature type="transmembrane region" description="Helical" evidence="1">
    <location>
        <begin position="50"/>
        <end position="75"/>
    </location>
</feature>
<dbReference type="EMBL" id="JBEPLN010000012">
    <property type="protein sequence ID" value="MET3634269.1"/>
    <property type="molecule type" value="Genomic_DNA"/>
</dbReference>
<comment type="caution">
    <text evidence="2">The sequence shown here is derived from an EMBL/GenBank/DDBJ whole genome shotgun (WGS) entry which is preliminary data.</text>
</comment>
<evidence type="ECO:0000313" key="3">
    <source>
        <dbReference type="Proteomes" id="UP001549037"/>
    </source>
</evidence>
<feature type="transmembrane region" description="Helical" evidence="1">
    <location>
        <begin position="188"/>
        <end position="208"/>
    </location>
</feature>
<feature type="transmembrane region" description="Helical" evidence="1">
    <location>
        <begin position="109"/>
        <end position="132"/>
    </location>
</feature>
<reference evidence="2 3" key="1">
    <citation type="submission" date="2024-06" db="EMBL/GenBank/DDBJ databases">
        <title>Genomic Encyclopedia of Type Strains, Phase IV (KMG-IV): sequencing the most valuable type-strain genomes for metagenomic binning, comparative biology and taxonomic classification.</title>
        <authorList>
            <person name="Goeker M."/>
        </authorList>
    </citation>
    <scope>NUCLEOTIDE SEQUENCE [LARGE SCALE GENOMIC DNA]</scope>
    <source>
        <strain evidence="2 3">DSM 28302</strain>
    </source>
</reference>
<feature type="transmembrane region" description="Helical" evidence="1">
    <location>
        <begin position="152"/>
        <end position="176"/>
    </location>
</feature>
<feature type="transmembrane region" description="Helical" evidence="1">
    <location>
        <begin position="16"/>
        <end position="38"/>
    </location>
</feature>
<keyword evidence="3" id="KW-1185">Reference proteome</keyword>
<name>A0ABV2JES7_9STRE</name>
<gene>
    <name evidence="2" type="ORF">ABID28_000908</name>
</gene>
<dbReference type="Proteomes" id="UP001549037">
    <property type="component" value="Unassembled WGS sequence"/>
</dbReference>
<evidence type="ECO:0000256" key="1">
    <source>
        <dbReference type="SAM" id="Phobius"/>
    </source>
</evidence>